<name>U6MX53_9EIME</name>
<sequence length="218" mass="22074">MAGATRGRCGASWAAAAGARTPFLLLLFFTVPAAFLVAFAASADTPDGSSFGFSGTPLGAPQASPLGPSTEYPQDVSGASSSGPGGFSEQFASALSSLGPLFGQFLSSGESGGASSGAGALGALYDMGRRAAGALSASIASDEAREGMWVPLHEQLGLARDMLGLPGDDAQGVRSAARLLLAAQLPIVRFAAEREASDDEEADRRALRIVTEYPTTKK</sequence>
<reference evidence="2" key="1">
    <citation type="submission" date="2013-10" db="EMBL/GenBank/DDBJ databases">
        <title>Genomic analysis of the causative agents of coccidiosis in chickens.</title>
        <authorList>
            <person name="Reid A.J."/>
            <person name="Blake D."/>
            <person name="Billington K."/>
            <person name="Browne H."/>
            <person name="Dunn M."/>
            <person name="Hung S."/>
            <person name="Kawahara F."/>
            <person name="Miranda-Saavedra D."/>
            <person name="Mourier T."/>
            <person name="Nagra H."/>
            <person name="Otto T.D."/>
            <person name="Rawlings N."/>
            <person name="Sanchez A."/>
            <person name="Sanders M."/>
            <person name="Subramaniam C."/>
            <person name="Tay Y."/>
            <person name="Dear P."/>
            <person name="Doerig C."/>
            <person name="Gruber A."/>
            <person name="Parkinson J."/>
            <person name="Shirley M."/>
            <person name="Wan K.L."/>
            <person name="Berriman M."/>
            <person name="Tomley F."/>
            <person name="Pain A."/>
        </authorList>
    </citation>
    <scope>NUCLEOTIDE SEQUENCE [LARGE SCALE GENOMIC DNA]</scope>
    <source>
        <strain evidence="2">Houghton</strain>
    </source>
</reference>
<feature type="region of interest" description="Disordered" evidence="1">
    <location>
        <begin position="52"/>
        <end position="85"/>
    </location>
</feature>
<dbReference type="GeneID" id="25476713"/>
<proteinExistence type="predicted"/>
<dbReference type="RefSeq" id="XP_013437314.1">
    <property type="nucleotide sequence ID" value="XM_013581860.1"/>
</dbReference>
<dbReference type="AlphaFoldDB" id="U6MX53"/>
<evidence type="ECO:0000313" key="3">
    <source>
        <dbReference type="Proteomes" id="UP000030754"/>
    </source>
</evidence>
<dbReference type="VEuPathDB" id="ToxoDB:ENH_00065760"/>
<evidence type="ECO:0000313" key="2">
    <source>
        <dbReference type="EMBL" id="CDJ68847.1"/>
    </source>
</evidence>
<dbReference type="EMBL" id="HG725606">
    <property type="protein sequence ID" value="CDJ68847.1"/>
    <property type="molecule type" value="Genomic_DNA"/>
</dbReference>
<dbReference type="Proteomes" id="UP000030754">
    <property type="component" value="Unassembled WGS sequence"/>
</dbReference>
<organism evidence="2 3">
    <name type="scientific">Eimeria necatrix</name>
    <dbReference type="NCBI Taxonomy" id="51315"/>
    <lineage>
        <taxon>Eukaryota</taxon>
        <taxon>Sar</taxon>
        <taxon>Alveolata</taxon>
        <taxon>Apicomplexa</taxon>
        <taxon>Conoidasida</taxon>
        <taxon>Coccidia</taxon>
        <taxon>Eucoccidiorida</taxon>
        <taxon>Eimeriorina</taxon>
        <taxon>Eimeriidae</taxon>
        <taxon>Eimeria</taxon>
    </lineage>
</organism>
<reference evidence="2" key="2">
    <citation type="submission" date="2013-10" db="EMBL/GenBank/DDBJ databases">
        <authorList>
            <person name="Aslett M."/>
        </authorList>
    </citation>
    <scope>NUCLEOTIDE SEQUENCE [LARGE SCALE GENOMIC DNA]</scope>
    <source>
        <strain evidence="2">Houghton</strain>
    </source>
</reference>
<protein>
    <submittedName>
        <fullName evidence="2">Uncharacterized protein</fullName>
    </submittedName>
</protein>
<keyword evidence="3" id="KW-1185">Reference proteome</keyword>
<evidence type="ECO:0000256" key="1">
    <source>
        <dbReference type="SAM" id="MobiDB-lite"/>
    </source>
</evidence>
<accession>U6MX53</accession>
<gene>
    <name evidence="2" type="ORF">ENH_00065760</name>
</gene>